<accession>A0A2B4R933</accession>
<keyword evidence="2" id="KW-1185">Reference proteome</keyword>
<dbReference type="OrthoDB" id="5960233at2759"/>
<evidence type="ECO:0000313" key="2">
    <source>
        <dbReference type="Proteomes" id="UP000225706"/>
    </source>
</evidence>
<name>A0A2B4R933_STYPI</name>
<organism evidence="1 2">
    <name type="scientific">Stylophora pistillata</name>
    <name type="common">Smooth cauliflower coral</name>
    <dbReference type="NCBI Taxonomy" id="50429"/>
    <lineage>
        <taxon>Eukaryota</taxon>
        <taxon>Metazoa</taxon>
        <taxon>Cnidaria</taxon>
        <taxon>Anthozoa</taxon>
        <taxon>Hexacorallia</taxon>
        <taxon>Scleractinia</taxon>
        <taxon>Astrocoeniina</taxon>
        <taxon>Pocilloporidae</taxon>
        <taxon>Stylophora</taxon>
    </lineage>
</organism>
<evidence type="ECO:0000313" key="1">
    <source>
        <dbReference type="EMBL" id="PFX14854.1"/>
    </source>
</evidence>
<reference evidence="2" key="1">
    <citation type="journal article" date="2017" name="bioRxiv">
        <title>Comparative analysis of the genomes of Stylophora pistillata and Acropora digitifera provides evidence for extensive differences between species of corals.</title>
        <authorList>
            <person name="Voolstra C.R."/>
            <person name="Li Y."/>
            <person name="Liew Y.J."/>
            <person name="Baumgarten S."/>
            <person name="Zoccola D."/>
            <person name="Flot J.-F."/>
            <person name="Tambutte S."/>
            <person name="Allemand D."/>
            <person name="Aranda M."/>
        </authorList>
    </citation>
    <scope>NUCLEOTIDE SEQUENCE [LARGE SCALE GENOMIC DNA]</scope>
</reference>
<comment type="caution">
    <text evidence="1">The sequence shown here is derived from an EMBL/GenBank/DDBJ whole genome shotgun (WGS) entry which is preliminary data.</text>
</comment>
<proteinExistence type="predicted"/>
<protein>
    <submittedName>
        <fullName evidence="1">Uncharacterized protein</fullName>
    </submittedName>
</protein>
<dbReference type="EMBL" id="LSMT01000718">
    <property type="protein sequence ID" value="PFX14854.1"/>
    <property type="molecule type" value="Genomic_DNA"/>
</dbReference>
<dbReference type="AlphaFoldDB" id="A0A2B4R933"/>
<dbReference type="Proteomes" id="UP000225706">
    <property type="component" value="Unassembled WGS sequence"/>
</dbReference>
<gene>
    <name evidence="1" type="ORF">AWC38_SpisGene20948</name>
</gene>
<sequence>MQQEQSRKGSQPLITCGPEGWAPLIVRGKLKIWKTCRHHINNLGCVLPEDSLCSSPSNGLQSFPGPFVIIHVVVALSNDKQELFDCRLVAAGNQQFKINGGLGVIKAEVKPAGSMYLAETLAIDCRGNELPHFAGNFEFLLPASIPTEYYIALEFRAITGELLDDIQLRILTHFQQTSLFDFCDGHSLSSVELPCRKKELVGILGTPEAQQIVSYFQELVENGASECFRRDQLRLLQTKDVFSHSEALLQDLCLAVKLEESLLLYQMGDYEGCKQLGESICIQANTNRSPNFNSIVGRVKCTISSAYKMERKFAKAEEFLDSSTELLEAVVLGEETAINRTCLAALLSEKGIVVGITEPEKRRLEKAMVDAILHYRHQLNKTQRGNANCPRRALIRIIFFYLHSSRDQATNLQIAVSNEALGKVECYVQQFNREFLINCPMRDKALFCNAYGDLLTRKGQYEEGLT</sequence>